<protein>
    <recommendedName>
        <fullName evidence="3">histidine kinase</fullName>
        <ecNumber evidence="3">2.7.13.3</ecNumber>
    </recommendedName>
</protein>
<dbReference type="RefSeq" id="WP_115829806.1">
    <property type="nucleotide sequence ID" value="NZ_QNUL01000003.1"/>
</dbReference>
<dbReference type="Pfam" id="PF00512">
    <property type="entry name" value="HisKA"/>
    <property type="match status" value="1"/>
</dbReference>
<dbReference type="EC" id="2.7.13.3" evidence="3"/>
<evidence type="ECO:0000256" key="6">
    <source>
        <dbReference type="ARBA" id="ARBA00022679"/>
    </source>
</evidence>
<dbReference type="Gene3D" id="6.10.340.10">
    <property type="match status" value="1"/>
</dbReference>
<organism evidence="17 18">
    <name type="scientific">Dyadobacter luteus</name>
    <dbReference type="NCBI Taxonomy" id="2259619"/>
    <lineage>
        <taxon>Bacteria</taxon>
        <taxon>Pseudomonadati</taxon>
        <taxon>Bacteroidota</taxon>
        <taxon>Cytophagia</taxon>
        <taxon>Cytophagales</taxon>
        <taxon>Spirosomataceae</taxon>
        <taxon>Dyadobacter</taxon>
    </lineage>
</organism>
<dbReference type="EMBL" id="QNUL01000003">
    <property type="protein sequence ID" value="REA63218.1"/>
    <property type="molecule type" value="Genomic_DNA"/>
</dbReference>
<dbReference type="PANTHER" id="PTHR45528:SF1">
    <property type="entry name" value="SENSOR HISTIDINE KINASE CPXA"/>
    <property type="match status" value="1"/>
</dbReference>
<evidence type="ECO:0000256" key="14">
    <source>
        <dbReference type="SAM" id="Phobius"/>
    </source>
</evidence>
<name>A0A3D8YF54_9BACT</name>
<proteinExistence type="predicted"/>
<evidence type="ECO:0000256" key="13">
    <source>
        <dbReference type="ARBA" id="ARBA00023136"/>
    </source>
</evidence>
<dbReference type="PROSITE" id="PS50885">
    <property type="entry name" value="HAMP"/>
    <property type="match status" value="1"/>
</dbReference>
<dbReference type="GO" id="GO:0005886">
    <property type="term" value="C:plasma membrane"/>
    <property type="evidence" value="ECO:0007669"/>
    <property type="project" value="UniProtKB-SubCell"/>
</dbReference>
<evidence type="ECO:0000259" key="15">
    <source>
        <dbReference type="PROSITE" id="PS50109"/>
    </source>
</evidence>
<dbReference type="Gene3D" id="3.30.565.10">
    <property type="entry name" value="Histidine kinase-like ATPase, C-terminal domain"/>
    <property type="match status" value="1"/>
</dbReference>
<feature type="transmembrane region" description="Helical" evidence="14">
    <location>
        <begin position="154"/>
        <end position="173"/>
    </location>
</feature>
<dbReference type="CDD" id="cd06225">
    <property type="entry name" value="HAMP"/>
    <property type="match status" value="1"/>
</dbReference>
<gene>
    <name evidence="17" type="ORF">DSL64_06275</name>
</gene>
<keyword evidence="13 14" id="KW-0472">Membrane</keyword>
<sequence>MTIRSKLSLLFTFLTAAILLVFAATVYISASRSREAEFYKSLKKEAITKANLYFTAKVDPATLQAIYKNNRETISEVEVAIYDTSFQLLYHDALDIDIVKETKKMILDIEKKKQISFYKDQWQVVGIQFDHRDKKYAVIATAFDQYGYKKLSNLLSAMITIFIGSIALIYIAGRFFSKRAFLPVTEIVQKVKRITASNLDLRVDNANGKDELAELSATFNEMLDRLESSFDAQKQFVSNISHELRTPISALITELELALEKDRAVEEYREVLTNALGDAQKLVKLSNSLLDMAKANYDSSKIAFRQVRVDEILLDARQELQKQFPEYRVDIYFENEFDIDDDISVHGNEYLLKVAFANLLENGCKFSPEKTILVTIGIQEDKITARFTDKGIGISKENLPHIFTPFYRGDNKKYADGNGIGLSLCSKIVALHHGELSVDSEPGKGTSFLISLPHV</sequence>
<dbReference type="OrthoDB" id="594725at2"/>
<evidence type="ECO:0000313" key="18">
    <source>
        <dbReference type="Proteomes" id="UP000256373"/>
    </source>
</evidence>
<keyword evidence="18" id="KW-1185">Reference proteome</keyword>
<evidence type="ECO:0000256" key="10">
    <source>
        <dbReference type="ARBA" id="ARBA00022840"/>
    </source>
</evidence>
<dbReference type="PANTHER" id="PTHR45528">
    <property type="entry name" value="SENSOR HISTIDINE KINASE CPXA"/>
    <property type="match status" value="1"/>
</dbReference>
<dbReference type="GO" id="GO:0000155">
    <property type="term" value="F:phosphorelay sensor kinase activity"/>
    <property type="evidence" value="ECO:0007669"/>
    <property type="project" value="InterPro"/>
</dbReference>
<dbReference type="SUPFAM" id="SSF47384">
    <property type="entry name" value="Homodimeric domain of signal transducing histidine kinase"/>
    <property type="match status" value="1"/>
</dbReference>
<dbReference type="InterPro" id="IPR036890">
    <property type="entry name" value="HATPase_C_sf"/>
</dbReference>
<keyword evidence="10" id="KW-0067">ATP-binding</keyword>
<dbReference type="AlphaFoldDB" id="A0A3D8YF54"/>
<keyword evidence="9 17" id="KW-0418">Kinase</keyword>
<feature type="domain" description="HAMP" evidence="16">
    <location>
        <begin position="178"/>
        <end position="231"/>
    </location>
</feature>
<dbReference type="InterPro" id="IPR005467">
    <property type="entry name" value="His_kinase_dom"/>
</dbReference>
<evidence type="ECO:0000256" key="2">
    <source>
        <dbReference type="ARBA" id="ARBA00004651"/>
    </source>
</evidence>
<dbReference type="SMART" id="SM00304">
    <property type="entry name" value="HAMP"/>
    <property type="match status" value="1"/>
</dbReference>
<dbReference type="InterPro" id="IPR036097">
    <property type="entry name" value="HisK_dim/P_sf"/>
</dbReference>
<dbReference type="InterPro" id="IPR004358">
    <property type="entry name" value="Sig_transdc_His_kin-like_C"/>
</dbReference>
<evidence type="ECO:0000313" key="17">
    <source>
        <dbReference type="EMBL" id="REA63218.1"/>
    </source>
</evidence>
<dbReference type="CDD" id="cd00075">
    <property type="entry name" value="HATPase"/>
    <property type="match status" value="1"/>
</dbReference>
<keyword evidence="6" id="KW-0808">Transferase</keyword>
<keyword evidence="12" id="KW-0902">Two-component regulatory system</keyword>
<dbReference type="GO" id="GO:0005524">
    <property type="term" value="F:ATP binding"/>
    <property type="evidence" value="ECO:0007669"/>
    <property type="project" value="UniProtKB-KW"/>
</dbReference>
<dbReference type="PROSITE" id="PS50109">
    <property type="entry name" value="HIS_KIN"/>
    <property type="match status" value="1"/>
</dbReference>
<evidence type="ECO:0000256" key="11">
    <source>
        <dbReference type="ARBA" id="ARBA00022989"/>
    </source>
</evidence>
<dbReference type="Pfam" id="PF00672">
    <property type="entry name" value="HAMP"/>
    <property type="match status" value="1"/>
</dbReference>
<keyword evidence="11 14" id="KW-1133">Transmembrane helix</keyword>
<dbReference type="SUPFAM" id="SSF158472">
    <property type="entry name" value="HAMP domain-like"/>
    <property type="match status" value="1"/>
</dbReference>
<keyword evidence="5" id="KW-0597">Phosphoprotein</keyword>
<dbReference type="Gene3D" id="1.10.287.130">
    <property type="match status" value="1"/>
</dbReference>
<keyword evidence="7 14" id="KW-0812">Transmembrane</keyword>
<dbReference type="SMART" id="SM00388">
    <property type="entry name" value="HisKA"/>
    <property type="match status" value="1"/>
</dbReference>
<evidence type="ECO:0000256" key="8">
    <source>
        <dbReference type="ARBA" id="ARBA00022741"/>
    </source>
</evidence>
<dbReference type="SMART" id="SM00387">
    <property type="entry name" value="HATPase_c"/>
    <property type="match status" value="1"/>
</dbReference>
<evidence type="ECO:0000256" key="12">
    <source>
        <dbReference type="ARBA" id="ARBA00023012"/>
    </source>
</evidence>
<reference evidence="17 18" key="1">
    <citation type="submission" date="2018-07" db="EMBL/GenBank/DDBJ databases">
        <title>Dyadobacter roseus sp. nov., isolated from rose rhizosphere soil.</title>
        <authorList>
            <person name="Chen L."/>
        </authorList>
    </citation>
    <scope>NUCLEOTIDE SEQUENCE [LARGE SCALE GENOMIC DNA]</scope>
    <source>
        <strain evidence="17 18">RS19</strain>
    </source>
</reference>
<evidence type="ECO:0000259" key="16">
    <source>
        <dbReference type="PROSITE" id="PS50885"/>
    </source>
</evidence>
<comment type="subcellular location">
    <subcellularLocation>
        <location evidence="2">Cell membrane</location>
        <topology evidence="2">Multi-pass membrane protein</topology>
    </subcellularLocation>
</comment>
<evidence type="ECO:0000256" key="7">
    <source>
        <dbReference type="ARBA" id="ARBA00022692"/>
    </source>
</evidence>
<dbReference type="Pfam" id="PF02518">
    <property type="entry name" value="HATPase_c"/>
    <property type="match status" value="1"/>
</dbReference>
<keyword evidence="8" id="KW-0547">Nucleotide-binding</keyword>
<evidence type="ECO:0000256" key="5">
    <source>
        <dbReference type="ARBA" id="ARBA00022553"/>
    </source>
</evidence>
<dbReference type="InterPro" id="IPR003661">
    <property type="entry name" value="HisK_dim/P_dom"/>
</dbReference>
<evidence type="ECO:0000256" key="3">
    <source>
        <dbReference type="ARBA" id="ARBA00012438"/>
    </source>
</evidence>
<evidence type="ECO:0000256" key="1">
    <source>
        <dbReference type="ARBA" id="ARBA00000085"/>
    </source>
</evidence>
<keyword evidence="4" id="KW-1003">Cell membrane</keyword>
<comment type="caution">
    <text evidence="17">The sequence shown here is derived from an EMBL/GenBank/DDBJ whole genome shotgun (WGS) entry which is preliminary data.</text>
</comment>
<dbReference type="PRINTS" id="PR00344">
    <property type="entry name" value="BCTRLSENSOR"/>
</dbReference>
<evidence type="ECO:0000256" key="4">
    <source>
        <dbReference type="ARBA" id="ARBA00022475"/>
    </source>
</evidence>
<dbReference type="CDD" id="cd00082">
    <property type="entry name" value="HisKA"/>
    <property type="match status" value="1"/>
</dbReference>
<feature type="domain" description="Histidine kinase" evidence="15">
    <location>
        <begin position="239"/>
        <end position="455"/>
    </location>
</feature>
<dbReference type="InterPro" id="IPR003660">
    <property type="entry name" value="HAMP_dom"/>
</dbReference>
<accession>A0A3D8YF54</accession>
<dbReference type="SUPFAM" id="SSF55874">
    <property type="entry name" value="ATPase domain of HSP90 chaperone/DNA topoisomerase II/histidine kinase"/>
    <property type="match status" value="1"/>
</dbReference>
<dbReference type="InterPro" id="IPR003594">
    <property type="entry name" value="HATPase_dom"/>
</dbReference>
<comment type="catalytic activity">
    <reaction evidence="1">
        <text>ATP + protein L-histidine = ADP + protein N-phospho-L-histidine.</text>
        <dbReference type="EC" id="2.7.13.3"/>
    </reaction>
</comment>
<dbReference type="InterPro" id="IPR050398">
    <property type="entry name" value="HssS/ArlS-like"/>
</dbReference>
<evidence type="ECO:0000256" key="9">
    <source>
        <dbReference type="ARBA" id="ARBA00022777"/>
    </source>
</evidence>
<dbReference type="Proteomes" id="UP000256373">
    <property type="component" value="Unassembled WGS sequence"/>
</dbReference>